<dbReference type="RefSeq" id="WP_137249794.1">
    <property type="nucleotide sequence ID" value="NZ_SZQA01000029.1"/>
</dbReference>
<dbReference type="GO" id="GO:0009116">
    <property type="term" value="P:nucleoside metabolic process"/>
    <property type="evidence" value="ECO:0007669"/>
    <property type="project" value="InterPro"/>
</dbReference>
<accession>A0A4U3M9H2</accession>
<comment type="caution">
    <text evidence="2">The sequence shown here is derived from an EMBL/GenBank/DDBJ whole genome shotgun (WGS) entry which is preliminary data.</text>
</comment>
<dbReference type="PANTHER" id="PTHR46832">
    <property type="entry name" value="5'-METHYLTHIOADENOSINE/S-ADENOSYLHOMOCYSTEINE NUCLEOSIDASE"/>
    <property type="match status" value="1"/>
</dbReference>
<feature type="domain" description="Nucleoside phosphorylase" evidence="1">
    <location>
        <begin position="41"/>
        <end position="262"/>
    </location>
</feature>
<gene>
    <name evidence="2" type="ORF">FDA94_26535</name>
</gene>
<name>A0A4U3M9H2_9ACTN</name>
<dbReference type="GO" id="GO:0019284">
    <property type="term" value="P:L-methionine salvage from S-adenosylmethionine"/>
    <property type="evidence" value="ECO:0007669"/>
    <property type="project" value="TreeGrafter"/>
</dbReference>
<dbReference type="Proteomes" id="UP000308705">
    <property type="component" value="Unassembled WGS sequence"/>
</dbReference>
<dbReference type="Pfam" id="PF01048">
    <property type="entry name" value="PNP_UDP_1"/>
    <property type="match status" value="1"/>
</dbReference>
<organism evidence="2 3">
    <name type="scientific">Herbidospora galbida</name>
    <dbReference type="NCBI Taxonomy" id="2575442"/>
    <lineage>
        <taxon>Bacteria</taxon>
        <taxon>Bacillati</taxon>
        <taxon>Actinomycetota</taxon>
        <taxon>Actinomycetes</taxon>
        <taxon>Streptosporangiales</taxon>
        <taxon>Streptosporangiaceae</taxon>
        <taxon>Herbidospora</taxon>
    </lineage>
</organism>
<dbReference type="OrthoDB" id="3665249at2"/>
<dbReference type="GO" id="GO:0008782">
    <property type="term" value="F:adenosylhomocysteine nucleosidase activity"/>
    <property type="evidence" value="ECO:0007669"/>
    <property type="project" value="TreeGrafter"/>
</dbReference>
<dbReference type="Gene3D" id="3.40.50.1580">
    <property type="entry name" value="Nucleoside phosphorylase domain"/>
    <property type="match status" value="1"/>
</dbReference>
<evidence type="ECO:0000313" key="3">
    <source>
        <dbReference type="Proteomes" id="UP000308705"/>
    </source>
</evidence>
<dbReference type="InterPro" id="IPR035994">
    <property type="entry name" value="Nucleoside_phosphorylase_sf"/>
</dbReference>
<protein>
    <submittedName>
        <fullName evidence="2">5'-methylthioadenosine/S-adenosylhomocysteine nucleosidase</fullName>
    </submittedName>
</protein>
<sequence length="276" mass="29564">MNSGIANHGGTVNVNHSAVGPNATYHASGRSSRPERLAALGIITMKPLETQAVRDELGLVPTRAAGLHFHEGTVDGMRVAALQTLAQGNRSVIMACQNLQRIFNPPVIVLTGIAGGIHKDVELDDVVIATSVIYYDLRKLTPDGTRHRSDEKPSAAHVVNAVNHFFVDKGEPAAISGFRVHGSPIGSGEAVIAEEESEIVRHLQAYNDKVLAVDMEAGGFTQAFYEQAGDHTAQGWVVVRGISDHAGADRHYGHHEPAARNAAVAVRKLMPYLQLD</sequence>
<dbReference type="SUPFAM" id="SSF53167">
    <property type="entry name" value="Purine and uridine phosphorylases"/>
    <property type="match status" value="1"/>
</dbReference>
<reference evidence="2 3" key="1">
    <citation type="submission" date="2019-04" db="EMBL/GenBank/DDBJ databases">
        <title>Herbidospora sp. NEAU-GS14.nov., a novel actinomycete isolated from soil.</title>
        <authorList>
            <person name="Han L."/>
        </authorList>
    </citation>
    <scope>NUCLEOTIDE SEQUENCE [LARGE SCALE GENOMIC DNA]</scope>
    <source>
        <strain evidence="2 3">NEAU-GS14</strain>
    </source>
</reference>
<dbReference type="AlphaFoldDB" id="A0A4U3M9H2"/>
<evidence type="ECO:0000259" key="1">
    <source>
        <dbReference type="Pfam" id="PF01048"/>
    </source>
</evidence>
<dbReference type="GO" id="GO:0008930">
    <property type="term" value="F:methylthioadenosine nucleosidase activity"/>
    <property type="evidence" value="ECO:0007669"/>
    <property type="project" value="TreeGrafter"/>
</dbReference>
<dbReference type="EMBL" id="SZQA01000029">
    <property type="protein sequence ID" value="TKK85230.1"/>
    <property type="molecule type" value="Genomic_DNA"/>
</dbReference>
<proteinExistence type="predicted"/>
<evidence type="ECO:0000313" key="2">
    <source>
        <dbReference type="EMBL" id="TKK85230.1"/>
    </source>
</evidence>
<dbReference type="PANTHER" id="PTHR46832:SF1">
    <property type="entry name" value="5'-METHYLTHIOADENOSINE_S-ADENOSYLHOMOCYSTEINE NUCLEOSIDASE"/>
    <property type="match status" value="1"/>
</dbReference>
<dbReference type="GO" id="GO:0005829">
    <property type="term" value="C:cytosol"/>
    <property type="evidence" value="ECO:0007669"/>
    <property type="project" value="TreeGrafter"/>
</dbReference>
<dbReference type="InterPro" id="IPR000845">
    <property type="entry name" value="Nucleoside_phosphorylase_d"/>
</dbReference>
<keyword evidence="3" id="KW-1185">Reference proteome</keyword>